<dbReference type="NCBIfam" id="TIGR02727">
    <property type="entry name" value="MTHFS_bact"/>
    <property type="match status" value="1"/>
</dbReference>
<feature type="compositionally biased region" description="Basic residues" evidence="6">
    <location>
        <begin position="1"/>
        <end position="15"/>
    </location>
</feature>
<dbReference type="AlphaFoldDB" id="A0A1B6W195"/>
<comment type="similarity">
    <text evidence="1 5">Belongs to the 5-formyltetrahydrofolate cyclo-ligase family.</text>
</comment>
<reference evidence="8" key="1">
    <citation type="submission" date="2016-05" db="EMBL/GenBank/DDBJ databases">
        <title>Draft genome of Corynebacterium afermentans subsp. afermentans LCDC 88199T.</title>
        <authorList>
            <person name="Bernier A.-M."/>
            <person name="Bernard K."/>
        </authorList>
    </citation>
    <scope>NUCLEOTIDE SEQUENCE [LARGE SCALE GENOMIC DNA]</scope>
    <source>
        <strain evidence="8">NML130454</strain>
    </source>
</reference>
<dbReference type="InterPro" id="IPR037171">
    <property type="entry name" value="NagB/RpiA_transferase-like"/>
</dbReference>
<feature type="binding site" evidence="4">
    <location>
        <position position="53"/>
    </location>
    <ligand>
        <name>substrate</name>
    </ligand>
</feature>
<dbReference type="PANTHER" id="PTHR23407">
    <property type="entry name" value="ATPASE INHIBITOR/5-FORMYLTETRAHYDROFOLATE CYCLO-LIGASE"/>
    <property type="match status" value="1"/>
</dbReference>
<keyword evidence="8" id="KW-1185">Reference proteome</keyword>
<dbReference type="GO" id="GO:0035999">
    <property type="term" value="P:tetrahydrofolate interconversion"/>
    <property type="evidence" value="ECO:0007669"/>
    <property type="project" value="TreeGrafter"/>
</dbReference>
<feature type="region of interest" description="Disordered" evidence="6">
    <location>
        <begin position="1"/>
        <end position="23"/>
    </location>
</feature>
<dbReference type="EMBL" id="LXSQ01000007">
    <property type="protein sequence ID" value="OAM44124.1"/>
    <property type="molecule type" value="Genomic_DNA"/>
</dbReference>
<dbReference type="GO" id="GO:0046872">
    <property type="term" value="F:metal ion binding"/>
    <property type="evidence" value="ECO:0007669"/>
    <property type="project" value="UniProtKB-KW"/>
</dbReference>
<comment type="caution">
    <text evidence="7">The sequence shown here is derived from an EMBL/GenBank/DDBJ whole genome shotgun (WGS) entry which is preliminary data.</text>
</comment>
<evidence type="ECO:0000256" key="6">
    <source>
        <dbReference type="SAM" id="MobiDB-lite"/>
    </source>
</evidence>
<dbReference type="OrthoDB" id="9801938at2"/>
<dbReference type="InterPro" id="IPR024185">
    <property type="entry name" value="FTHF_cligase-like_sf"/>
</dbReference>
<dbReference type="Gene3D" id="3.40.50.10420">
    <property type="entry name" value="NagB/RpiA/CoA transferase-like"/>
    <property type="match status" value="1"/>
</dbReference>
<evidence type="ECO:0000256" key="5">
    <source>
        <dbReference type="RuleBase" id="RU361279"/>
    </source>
</evidence>
<evidence type="ECO:0000256" key="2">
    <source>
        <dbReference type="ARBA" id="ARBA00022741"/>
    </source>
</evidence>
<dbReference type="GO" id="GO:0005524">
    <property type="term" value="F:ATP binding"/>
    <property type="evidence" value="ECO:0007669"/>
    <property type="project" value="UniProtKB-KW"/>
</dbReference>
<feature type="binding site" evidence="4">
    <location>
        <begin position="132"/>
        <end position="140"/>
    </location>
    <ligand>
        <name>ATP</name>
        <dbReference type="ChEBI" id="CHEBI:30616"/>
    </ligand>
</feature>
<evidence type="ECO:0000313" key="7">
    <source>
        <dbReference type="EMBL" id="OAM44124.1"/>
    </source>
</evidence>
<feature type="binding site" evidence="4">
    <location>
        <begin position="4"/>
        <end position="8"/>
    </location>
    <ligand>
        <name>ATP</name>
        <dbReference type="ChEBI" id="CHEBI:30616"/>
    </ligand>
</feature>
<protein>
    <recommendedName>
        <fullName evidence="5">5-formyltetrahydrofolate cyclo-ligase</fullName>
        <ecNumber evidence="5">6.3.3.2</ecNumber>
    </recommendedName>
</protein>
<keyword evidence="7" id="KW-0436">Ligase</keyword>
<dbReference type="STRING" id="1795832.A7Q00_02565"/>
<dbReference type="GO" id="GO:0009396">
    <property type="term" value="P:folic acid-containing compound biosynthetic process"/>
    <property type="evidence" value="ECO:0007669"/>
    <property type="project" value="TreeGrafter"/>
</dbReference>
<evidence type="ECO:0000256" key="1">
    <source>
        <dbReference type="ARBA" id="ARBA00010638"/>
    </source>
</evidence>
<dbReference type="InterPro" id="IPR002698">
    <property type="entry name" value="FTHF_cligase"/>
</dbReference>
<gene>
    <name evidence="7" type="ORF">A7Q00_02565</name>
</gene>
<proteinExistence type="inferred from homology"/>
<dbReference type="PANTHER" id="PTHR23407:SF1">
    <property type="entry name" value="5-FORMYLTETRAHYDROFOLATE CYCLO-LIGASE"/>
    <property type="match status" value="1"/>
</dbReference>
<evidence type="ECO:0000313" key="8">
    <source>
        <dbReference type="Proteomes" id="UP000077726"/>
    </source>
</evidence>
<comment type="catalytic activity">
    <reaction evidence="5">
        <text>(6S)-5-formyl-5,6,7,8-tetrahydrofolate + ATP = (6R)-5,10-methenyltetrahydrofolate + ADP + phosphate</text>
        <dbReference type="Rhea" id="RHEA:10488"/>
        <dbReference type="ChEBI" id="CHEBI:30616"/>
        <dbReference type="ChEBI" id="CHEBI:43474"/>
        <dbReference type="ChEBI" id="CHEBI:57455"/>
        <dbReference type="ChEBI" id="CHEBI:57457"/>
        <dbReference type="ChEBI" id="CHEBI:456216"/>
        <dbReference type="EC" id="6.3.3.2"/>
    </reaction>
</comment>
<dbReference type="PIRSF" id="PIRSF006806">
    <property type="entry name" value="FTHF_cligase"/>
    <property type="match status" value="1"/>
</dbReference>
<keyword evidence="3 4" id="KW-0067">ATP-binding</keyword>
<dbReference type="GO" id="GO:0030272">
    <property type="term" value="F:5-formyltetrahydrofolate cyclo-ligase activity"/>
    <property type="evidence" value="ECO:0007669"/>
    <property type="project" value="UniProtKB-EC"/>
</dbReference>
<name>A0A1B6W195_9NEIS</name>
<comment type="cofactor">
    <cofactor evidence="5">
        <name>Mg(2+)</name>
        <dbReference type="ChEBI" id="CHEBI:18420"/>
    </cofactor>
</comment>
<evidence type="ECO:0000256" key="4">
    <source>
        <dbReference type="PIRSR" id="PIRSR006806-1"/>
    </source>
</evidence>
<keyword evidence="2 4" id="KW-0547">Nucleotide-binding</keyword>
<evidence type="ECO:0000256" key="3">
    <source>
        <dbReference type="ARBA" id="ARBA00022840"/>
    </source>
</evidence>
<sequence>MPSKKDLRRHFRRQRQSLPPDERRRAEKRINNLLKGYLKRGKRLAVYWPIGSELRLDSLTAAARQRGTELYLPYIEPRRLRLWFTPFPQQGRPERRRRGKLHIPQFAGRKIRIHNLHGIVIPLVGIDRRGYRLGQGGGYYDVTLAATRHRLCPRKIGVGFACQETDTLPAEKHDMQLDDWVCENGIRHFRPTYRQQLETAVNTAGQTNAV</sequence>
<dbReference type="Proteomes" id="UP000077726">
    <property type="component" value="Unassembled WGS sequence"/>
</dbReference>
<keyword evidence="5" id="KW-0460">Magnesium</keyword>
<keyword evidence="5" id="KW-0479">Metal-binding</keyword>
<dbReference type="EC" id="6.3.3.2" evidence="5"/>
<organism evidence="7 8">
    <name type="scientific">Eikenella halliae</name>
    <dbReference type="NCBI Taxonomy" id="1795832"/>
    <lineage>
        <taxon>Bacteria</taxon>
        <taxon>Pseudomonadati</taxon>
        <taxon>Pseudomonadota</taxon>
        <taxon>Betaproteobacteria</taxon>
        <taxon>Neisseriales</taxon>
        <taxon>Neisseriaceae</taxon>
        <taxon>Eikenella</taxon>
    </lineage>
</organism>
<accession>A0A1B6W195</accession>
<dbReference type="RefSeq" id="WP_064089086.1">
    <property type="nucleotide sequence ID" value="NZ_LXSQ01000007.1"/>
</dbReference>
<dbReference type="SUPFAM" id="SSF100950">
    <property type="entry name" value="NagB/RpiA/CoA transferase-like"/>
    <property type="match status" value="1"/>
</dbReference>
<dbReference type="Pfam" id="PF01812">
    <property type="entry name" value="5-FTHF_cyc-lig"/>
    <property type="match status" value="1"/>
</dbReference>